<sequence length="366" mass="41677">MKRVSIRKKIPFLIGLFCFILFLAQFLLAEFAFTHWQNPAGNNVLNFKMLGLYLSLAFSVATAFFTYHLLGFIYKMFLRAASEIQHVDLGSDTDDEESSEEASLLRSIKLALFQAEESVSGVNFENQFDWELSKAVSLNRMVPDLELKKIQGWDISAFPSIMRHANSDYMRIIKTKDGFVGILAGHMEPGVTESAERLFIHGIISAYANTEEPSFDILDKIESSFHKLSLQGLKLSLFGIGSEKDKLKFLHFMDMPVFQFSNQGIQVIEGSGDDSWHALHEHEFSMADGIEIGDYLVWGSDRTLKEFGLTSFEIMEEFVDYLLDLSPNSSREMLLAIAKKMEKMGKERNLTNPLEKLSIFVLRRTK</sequence>
<accession>A0A4R9LY58</accession>
<gene>
    <name evidence="2" type="ORF">EHS15_10025</name>
</gene>
<organism evidence="2 3">
    <name type="scientific">Leptospira idonii</name>
    <dbReference type="NCBI Taxonomy" id="1193500"/>
    <lineage>
        <taxon>Bacteria</taxon>
        <taxon>Pseudomonadati</taxon>
        <taxon>Spirochaetota</taxon>
        <taxon>Spirochaetia</taxon>
        <taxon>Leptospirales</taxon>
        <taxon>Leptospiraceae</taxon>
        <taxon>Leptospira</taxon>
    </lineage>
</organism>
<proteinExistence type="predicted"/>
<keyword evidence="3" id="KW-1185">Reference proteome</keyword>
<protein>
    <submittedName>
        <fullName evidence="2">Arg-Lys translocation region protein phosphatase</fullName>
    </submittedName>
</protein>
<keyword evidence="1" id="KW-0472">Membrane</keyword>
<feature type="transmembrane region" description="Helical" evidence="1">
    <location>
        <begin position="12"/>
        <end position="33"/>
    </location>
</feature>
<dbReference type="InterPro" id="IPR030912">
    <property type="entry name" value="RK_trnsloc_Pase"/>
</dbReference>
<dbReference type="AlphaFoldDB" id="A0A4R9LY58"/>
<evidence type="ECO:0000313" key="2">
    <source>
        <dbReference type="EMBL" id="TGN19243.1"/>
    </source>
</evidence>
<evidence type="ECO:0000313" key="3">
    <source>
        <dbReference type="Proteomes" id="UP000298058"/>
    </source>
</evidence>
<dbReference type="OrthoDB" id="338957at2"/>
<dbReference type="Proteomes" id="UP000298058">
    <property type="component" value="Unassembled WGS sequence"/>
</dbReference>
<dbReference type="RefSeq" id="WP_135760427.1">
    <property type="nucleotide sequence ID" value="NZ_RQHW01000033.1"/>
</dbReference>
<name>A0A4R9LY58_9LEPT</name>
<dbReference type="EMBL" id="RQHW01000033">
    <property type="protein sequence ID" value="TGN19243.1"/>
    <property type="molecule type" value="Genomic_DNA"/>
</dbReference>
<dbReference type="NCBIfam" id="TIGR04400">
    <property type="entry name" value="RK_trnsloc_Pase"/>
    <property type="match status" value="1"/>
</dbReference>
<keyword evidence="1" id="KW-1133">Transmembrane helix</keyword>
<feature type="transmembrane region" description="Helical" evidence="1">
    <location>
        <begin position="53"/>
        <end position="74"/>
    </location>
</feature>
<keyword evidence="1" id="KW-0812">Transmembrane</keyword>
<comment type="caution">
    <text evidence="2">The sequence shown here is derived from an EMBL/GenBank/DDBJ whole genome shotgun (WGS) entry which is preliminary data.</text>
</comment>
<evidence type="ECO:0000256" key="1">
    <source>
        <dbReference type="SAM" id="Phobius"/>
    </source>
</evidence>
<reference evidence="2" key="1">
    <citation type="journal article" date="2019" name="PLoS Negl. Trop. Dis.">
        <title>Revisiting the worldwide diversity of Leptospira species in the environment.</title>
        <authorList>
            <person name="Vincent A.T."/>
            <person name="Schiettekatte O."/>
            <person name="Bourhy P."/>
            <person name="Veyrier F.J."/>
            <person name="Picardeau M."/>
        </authorList>
    </citation>
    <scope>NUCLEOTIDE SEQUENCE [LARGE SCALE GENOMIC DNA]</scope>
    <source>
        <strain evidence="2">201300427</strain>
    </source>
</reference>